<comment type="caution">
    <text evidence="2">The sequence shown here is derived from an EMBL/GenBank/DDBJ whole genome shotgun (WGS) entry which is preliminary data.</text>
</comment>
<evidence type="ECO:0000313" key="3">
    <source>
        <dbReference type="Proteomes" id="UP001396898"/>
    </source>
</evidence>
<feature type="region of interest" description="Disordered" evidence="1">
    <location>
        <begin position="49"/>
        <end position="68"/>
    </location>
</feature>
<name>A0ABR1RA40_9PEZI</name>
<keyword evidence="3" id="KW-1185">Reference proteome</keyword>
<protein>
    <submittedName>
        <fullName evidence="2">Uncharacterized protein</fullName>
    </submittedName>
</protein>
<organism evidence="2 3">
    <name type="scientific">Apiospora marii</name>
    <dbReference type="NCBI Taxonomy" id="335849"/>
    <lineage>
        <taxon>Eukaryota</taxon>
        <taxon>Fungi</taxon>
        <taxon>Dikarya</taxon>
        <taxon>Ascomycota</taxon>
        <taxon>Pezizomycotina</taxon>
        <taxon>Sordariomycetes</taxon>
        <taxon>Xylariomycetidae</taxon>
        <taxon>Amphisphaeriales</taxon>
        <taxon>Apiosporaceae</taxon>
        <taxon>Apiospora</taxon>
    </lineage>
</organism>
<dbReference type="Proteomes" id="UP001396898">
    <property type="component" value="Unassembled WGS sequence"/>
</dbReference>
<evidence type="ECO:0000313" key="2">
    <source>
        <dbReference type="EMBL" id="KAK8006197.1"/>
    </source>
</evidence>
<dbReference type="EMBL" id="JAQQWI010000017">
    <property type="protein sequence ID" value="KAK8006197.1"/>
    <property type="molecule type" value="Genomic_DNA"/>
</dbReference>
<feature type="compositionally biased region" description="Basic and acidic residues" evidence="1">
    <location>
        <begin position="55"/>
        <end position="68"/>
    </location>
</feature>
<sequence>MAKSLDMAPASLTDPSMIELIESDPNAPSVPSVLSGRIALIAQTVDQGHLLGPGEAHRLESAPEHPRP</sequence>
<evidence type="ECO:0000256" key="1">
    <source>
        <dbReference type="SAM" id="MobiDB-lite"/>
    </source>
</evidence>
<gene>
    <name evidence="2" type="ORF">PG991_012494</name>
</gene>
<accession>A0ABR1RA40</accession>
<reference evidence="2 3" key="1">
    <citation type="submission" date="2023-01" db="EMBL/GenBank/DDBJ databases">
        <title>Analysis of 21 Apiospora genomes using comparative genomics revels a genus with tremendous synthesis potential of carbohydrate active enzymes and secondary metabolites.</title>
        <authorList>
            <person name="Sorensen T."/>
        </authorList>
    </citation>
    <scope>NUCLEOTIDE SEQUENCE [LARGE SCALE GENOMIC DNA]</scope>
    <source>
        <strain evidence="2 3">CBS 20057</strain>
    </source>
</reference>
<proteinExistence type="predicted"/>